<name>A0A0G0CYC8_9BACT</name>
<keyword evidence="7 8" id="KW-0472">Membrane</keyword>
<feature type="transmembrane region" description="Helical" evidence="8">
    <location>
        <begin position="124"/>
        <end position="142"/>
    </location>
</feature>
<keyword evidence="4" id="KW-0808">Transferase</keyword>
<keyword evidence="2" id="KW-1003">Cell membrane</keyword>
<feature type="transmembrane region" description="Helical" evidence="8">
    <location>
        <begin position="173"/>
        <end position="198"/>
    </location>
</feature>
<evidence type="ECO:0000256" key="7">
    <source>
        <dbReference type="ARBA" id="ARBA00023136"/>
    </source>
</evidence>
<sequence>MFDIFKIFSFLKKSFSKKDILIISLVIGLFFLTRLINLDKFPIFSDEGIYIRWAKVAWHDASWRFISLTDGKQPLQTWGTIPFLKLFPDNALLAGRLFSVMTGFIALSGTFALLFFLFGKTSAIIGLFLYVITPYFLFFDRISLVDSGVNAGFIWILFFTIILAKYRKLETALMLGFTAGFFLLAKSSVKMFLMLGAFSPLLFLEKDWKKFGKNFVNYYFLFAVSIVIAVVIYNVQRLSPFFQFVDKKNLTFVMSFDELIKTPFQYFLNNIKLTPLYIWWESGFVMPILAIFGIFTLLKKDRKLGFFLLTWLILPFTVIVFITKVLFPRYMIFFGSLFLILAAYFLTHLSKKLRGIFIILIIVAVSYFNYTIMFDYKNIPFPEVDRGQYLEGWPAGWGIKEFMDFARTQSETKPVVIISEGNFGMAADVLDVFLKRNDKITIKGYWPLGEEQLRENLPLLKNNYVYVFFSHQEEFPASWPLKEFKIIEKPGYKSTFRIFKLTLL</sequence>
<organism evidence="10 11">
    <name type="scientific">Candidatus Roizmanbacteria bacterium GW2011_GWA2_35_8</name>
    <dbReference type="NCBI Taxonomy" id="1618479"/>
    <lineage>
        <taxon>Bacteria</taxon>
        <taxon>Candidatus Roizmaniibacteriota</taxon>
    </lineage>
</organism>
<dbReference type="InterPro" id="IPR038731">
    <property type="entry name" value="RgtA/B/C-like"/>
</dbReference>
<feature type="transmembrane region" description="Helical" evidence="8">
    <location>
        <begin position="20"/>
        <end position="36"/>
    </location>
</feature>
<feature type="domain" description="Glycosyltransferase RgtA/B/C/D-like" evidence="9">
    <location>
        <begin position="74"/>
        <end position="233"/>
    </location>
</feature>
<feature type="transmembrane region" description="Helical" evidence="8">
    <location>
        <begin position="304"/>
        <end position="323"/>
    </location>
</feature>
<evidence type="ECO:0000313" key="11">
    <source>
        <dbReference type="Proteomes" id="UP000034536"/>
    </source>
</evidence>
<reference evidence="10 11" key="1">
    <citation type="journal article" date="2015" name="Nature">
        <title>rRNA introns, odd ribosomes, and small enigmatic genomes across a large radiation of phyla.</title>
        <authorList>
            <person name="Brown C.T."/>
            <person name="Hug L.A."/>
            <person name="Thomas B.C."/>
            <person name="Sharon I."/>
            <person name="Castelle C.J."/>
            <person name="Singh A."/>
            <person name="Wilkins M.J."/>
            <person name="Williams K.H."/>
            <person name="Banfield J.F."/>
        </authorList>
    </citation>
    <scope>NUCLEOTIDE SEQUENCE [LARGE SCALE GENOMIC DNA]</scope>
</reference>
<keyword evidence="6 8" id="KW-1133">Transmembrane helix</keyword>
<evidence type="ECO:0000256" key="4">
    <source>
        <dbReference type="ARBA" id="ARBA00022679"/>
    </source>
</evidence>
<dbReference type="GO" id="GO:0009103">
    <property type="term" value="P:lipopolysaccharide biosynthetic process"/>
    <property type="evidence" value="ECO:0007669"/>
    <property type="project" value="UniProtKB-ARBA"/>
</dbReference>
<feature type="transmembrane region" description="Helical" evidence="8">
    <location>
        <begin position="330"/>
        <end position="347"/>
    </location>
</feature>
<proteinExistence type="predicted"/>
<evidence type="ECO:0000256" key="2">
    <source>
        <dbReference type="ARBA" id="ARBA00022475"/>
    </source>
</evidence>
<feature type="transmembrane region" description="Helical" evidence="8">
    <location>
        <begin position="353"/>
        <end position="370"/>
    </location>
</feature>
<dbReference type="GO" id="GO:0016763">
    <property type="term" value="F:pentosyltransferase activity"/>
    <property type="evidence" value="ECO:0007669"/>
    <property type="project" value="TreeGrafter"/>
</dbReference>
<dbReference type="PANTHER" id="PTHR33908:SF11">
    <property type="entry name" value="MEMBRANE PROTEIN"/>
    <property type="match status" value="1"/>
</dbReference>
<dbReference type="Proteomes" id="UP000034536">
    <property type="component" value="Unassembled WGS sequence"/>
</dbReference>
<evidence type="ECO:0000256" key="6">
    <source>
        <dbReference type="ARBA" id="ARBA00022989"/>
    </source>
</evidence>
<dbReference type="Pfam" id="PF13231">
    <property type="entry name" value="PMT_2"/>
    <property type="match status" value="1"/>
</dbReference>
<comment type="caution">
    <text evidence="10">The sequence shown here is derived from an EMBL/GenBank/DDBJ whole genome shotgun (WGS) entry which is preliminary data.</text>
</comment>
<evidence type="ECO:0000259" key="9">
    <source>
        <dbReference type="Pfam" id="PF13231"/>
    </source>
</evidence>
<feature type="transmembrane region" description="Helical" evidence="8">
    <location>
        <begin position="93"/>
        <end position="117"/>
    </location>
</feature>
<accession>A0A0G0CYC8</accession>
<dbReference type="AlphaFoldDB" id="A0A0G0CYC8"/>
<dbReference type="EMBL" id="LBQX01000009">
    <property type="protein sequence ID" value="KKP86994.1"/>
    <property type="molecule type" value="Genomic_DNA"/>
</dbReference>
<feature type="transmembrane region" description="Helical" evidence="8">
    <location>
        <begin position="276"/>
        <end position="298"/>
    </location>
</feature>
<feature type="transmembrane region" description="Helical" evidence="8">
    <location>
        <begin position="148"/>
        <end position="166"/>
    </location>
</feature>
<evidence type="ECO:0000313" key="10">
    <source>
        <dbReference type="EMBL" id="KKP86994.1"/>
    </source>
</evidence>
<evidence type="ECO:0000256" key="1">
    <source>
        <dbReference type="ARBA" id="ARBA00004651"/>
    </source>
</evidence>
<feature type="transmembrane region" description="Helical" evidence="8">
    <location>
        <begin position="218"/>
        <end position="235"/>
    </location>
</feature>
<dbReference type="GO" id="GO:0005886">
    <property type="term" value="C:plasma membrane"/>
    <property type="evidence" value="ECO:0007669"/>
    <property type="project" value="UniProtKB-SubCell"/>
</dbReference>
<gene>
    <name evidence="10" type="ORF">UR89_C0009G0015</name>
</gene>
<keyword evidence="3" id="KW-0328">Glycosyltransferase</keyword>
<protein>
    <recommendedName>
        <fullName evidence="9">Glycosyltransferase RgtA/B/C/D-like domain-containing protein</fullName>
    </recommendedName>
</protein>
<evidence type="ECO:0000256" key="3">
    <source>
        <dbReference type="ARBA" id="ARBA00022676"/>
    </source>
</evidence>
<keyword evidence="5 8" id="KW-0812">Transmembrane</keyword>
<evidence type="ECO:0000256" key="5">
    <source>
        <dbReference type="ARBA" id="ARBA00022692"/>
    </source>
</evidence>
<dbReference type="PANTHER" id="PTHR33908">
    <property type="entry name" value="MANNOSYLTRANSFERASE YKCB-RELATED"/>
    <property type="match status" value="1"/>
</dbReference>
<comment type="subcellular location">
    <subcellularLocation>
        <location evidence="1">Cell membrane</location>
        <topology evidence="1">Multi-pass membrane protein</topology>
    </subcellularLocation>
</comment>
<evidence type="ECO:0000256" key="8">
    <source>
        <dbReference type="SAM" id="Phobius"/>
    </source>
</evidence>
<dbReference type="InterPro" id="IPR050297">
    <property type="entry name" value="LipidA_mod_glycosyltrf_83"/>
</dbReference>